<evidence type="ECO:0000313" key="2">
    <source>
        <dbReference type="Proteomes" id="UP000053660"/>
    </source>
</evidence>
<dbReference type="EMBL" id="KN569375">
    <property type="protein sequence ID" value="KHJ84255.1"/>
    <property type="molecule type" value="Genomic_DNA"/>
</dbReference>
<gene>
    <name evidence="1" type="ORF">OESDEN_16034</name>
</gene>
<dbReference type="AlphaFoldDB" id="A0A0B1SM33"/>
<accession>A0A0B1SM33</accession>
<evidence type="ECO:0000313" key="1">
    <source>
        <dbReference type="EMBL" id="KHJ84255.1"/>
    </source>
</evidence>
<dbReference type="Proteomes" id="UP000053660">
    <property type="component" value="Unassembled WGS sequence"/>
</dbReference>
<proteinExistence type="predicted"/>
<organism evidence="1 2">
    <name type="scientific">Oesophagostomum dentatum</name>
    <name type="common">Nodular worm</name>
    <dbReference type="NCBI Taxonomy" id="61180"/>
    <lineage>
        <taxon>Eukaryota</taxon>
        <taxon>Metazoa</taxon>
        <taxon>Ecdysozoa</taxon>
        <taxon>Nematoda</taxon>
        <taxon>Chromadorea</taxon>
        <taxon>Rhabditida</taxon>
        <taxon>Rhabditina</taxon>
        <taxon>Rhabditomorpha</taxon>
        <taxon>Strongyloidea</taxon>
        <taxon>Strongylidae</taxon>
        <taxon>Oesophagostomum</taxon>
    </lineage>
</organism>
<sequence length="61" mass="6735">METGPIVNSVSQTPSRLARNSISELESWKENSRYSPTVSRSAPSNRGSLLMESTMCLFEAI</sequence>
<keyword evidence="2" id="KW-1185">Reference proteome</keyword>
<reference evidence="1 2" key="1">
    <citation type="submission" date="2014-03" db="EMBL/GenBank/DDBJ databases">
        <title>Draft genome of the hookworm Oesophagostomum dentatum.</title>
        <authorList>
            <person name="Mitreva M."/>
        </authorList>
    </citation>
    <scope>NUCLEOTIDE SEQUENCE [LARGE SCALE GENOMIC DNA]</scope>
    <source>
        <strain evidence="1 2">OD-Hann</strain>
    </source>
</reference>
<protein>
    <submittedName>
        <fullName evidence="1">Uncharacterized protein</fullName>
    </submittedName>
</protein>
<name>A0A0B1SM33_OESDE</name>